<name>A0A532UPM2_UNCT6</name>
<reference evidence="1 2" key="1">
    <citation type="submission" date="2017-06" db="EMBL/GenBank/DDBJ databases">
        <title>Novel microbial phyla capable of carbon fixation and sulfur reduction in deep-sea sediments.</title>
        <authorList>
            <person name="Huang J."/>
            <person name="Baker B."/>
            <person name="Wang Y."/>
        </authorList>
    </citation>
    <scope>NUCLEOTIDE SEQUENCE [LARGE SCALE GENOMIC DNA]</scope>
    <source>
        <strain evidence="1">B3_TA06</strain>
    </source>
</reference>
<dbReference type="AlphaFoldDB" id="A0A532UPM2"/>
<evidence type="ECO:0000313" key="1">
    <source>
        <dbReference type="EMBL" id="TKJ36880.1"/>
    </source>
</evidence>
<accession>A0A532UPM2</accession>
<gene>
    <name evidence="1" type="ORF">CEE36_11375</name>
</gene>
<proteinExistence type="predicted"/>
<dbReference type="EMBL" id="NJBO01000038">
    <property type="protein sequence ID" value="TKJ36880.1"/>
    <property type="molecule type" value="Genomic_DNA"/>
</dbReference>
<protein>
    <submittedName>
        <fullName evidence="1">Uncharacterized protein</fullName>
    </submittedName>
</protein>
<organism evidence="1 2">
    <name type="scientific">candidate division TA06 bacterium B3_TA06</name>
    <dbReference type="NCBI Taxonomy" id="2012487"/>
    <lineage>
        <taxon>Bacteria</taxon>
        <taxon>Bacteria division TA06</taxon>
    </lineage>
</organism>
<dbReference type="Proteomes" id="UP000317778">
    <property type="component" value="Unassembled WGS sequence"/>
</dbReference>
<comment type="caution">
    <text evidence="1">The sequence shown here is derived from an EMBL/GenBank/DDBJ whole genome shotgun (WGS) entry which is preliminary data.</text>
</comment>
<dbReference type="SUPFAM" id="SSF57783">
    <property type="entry name" value="Zinc beta-ribbon"/>
    <property type="match status" value="1"/>
</dbReference>
<sequence>MATDPSPLVRGLTKPCPRCGTPTVCDHVLVKRDWDIIFYFECGECGKKWKLINEWTLKVEELPKGGRPPRP</sequence>
<evidence type="ECO:0000313" key="2">
    <source>
        <dbReference type="Proteomes" id="UP000317778"/>
    </source>
</evidence>